<keyword evidence="1" id="KW-0812">Transmembrane</keyword>
<proteinExistence type="predicted"/>
<gene>
    <name evidence="2" type="ORF">VAZ01S_056_00110</name>
</gene>
<feature type="transmembrane region" description="Helical" evidence="1">
    <location>
        <begin position="66"/>
        <end position="83"/>
    </location>
</feature>
<feature type="transmembrane region" description="Helical" evidence="1">
    <location>
        <begin position="42"/>
        <end position="60"/>
    </location>
</feature>
<dbReference type="RefSeq" id="WP_021710675.1">
    <property type="nucleotide sequence ID" value="NZ_BATL01000056.1"/>
</dbReference>
<sequence>MNKNISKLPELTEEYKQQQHQAVLDAEVIYEFELLKERKFPYIDAIPFAFLCLAGIWLMFQVPESAWMVATSLLILWLTYRAAGNPDVQQKITLTKKGIIQSELDLIPEGYYKTLRCTGYLVAALCIIGVFFLGPIMFAGAGAGVLMSFKMTGAKGQAKVWVTPFYHKTDYVLSIYNEASFKNEFQGYHYSLQDKNDEIPYEQTKFFFFRYSAPGEVHKKINEEINKIINITKVYDSTNV</sequence>
<evidence type="ECO:0000313" key="3">
    <source>
        <dbReference type="Proteomes" id="UP000016567"/>
    </source>
</evidence>
<evidence type="ECO:0000256" key="1">
    <source>
        <dbReference type="SAM" id="Phobius"/>
    </source>
</evidence>
<dbReference type="EMBL" id="BATL01000056">
    <property type="protein sequence ID" value="GAD76929.1"/>
    <property type="molecule type" value="Genomic_DNA"/>
</dbReference>
<accession>U3C6A9</accession>
<feature type="transmembrane region" description="Helical" evidence="1">
    <location>
        <begin position="120"/>
        <end position="149"/>
    </location>
</feature>
<dbReference type="STRING" id="1219077.VAZ01S_056_00110"/>
<name>U3C6A9_9VIBR</name>
<protein>
    <submittedName>
        <fullName evidence="2">Uncharacterized protein</fullName>
    </submittedName>
</protein>
<dbReference type="AlphaFoldDB" id="U3C6A9"/>
<keyword evidence="1" id="KW-1133">Transmembrane helix</keyword>
<reference evidence="2 3" key="1">
    <citation type="submission" date="2013-09" db="EMBL/GenBank/DDBJ databases">
        <title>Whole genome shotgun sequence of Vibrio azureus NBRC 104587.</title>
        <authorList>
            <person name="Isaki S."/>
            <person name="Hosoyama A."/>
            <person name="Numata M."/>
            <person name="Hashimoto M."/>
            <person name="Hosoyama Y."/>
            <person name="Tsuchikane K."/>
            <person name="Noguchi M."/>
            <person name="Hirakata S."/>
            <person name="Ichikawa N."/>
            <person name="Ohji S."/>
            <person name="Yamazoe A."/>
            <person name="Fujita N."/>
        </authorList>
    </citation>
    <scope>NUCLEOTIDE SEQUENCE [LARGE SCALE GENOMIC DNA]</scope>
    <source>
        <strain evidence="2 3">NBRC 104587</strain>
    </source>
</reference>
<keyword evidence="3" id="KW-1185">Reference proteome</keyword>
<evidence type="ECO:0000313" key="2">
    <source>
        <dbReference type="EMBL" id="GAD76929.1"/>
    </source>
</evidence>
<comment type="caution">
    <text evidence="2">The sequence shown here is derived from an EMBL/GenBank/DDBJ whole genome shotgun (WGS) entry which is preliminary data.</text>
</comment>
<keyword evidence="1" id="KW-0472">Membrane</keyword>
<organism evidence="2 3">
    <name type="scientific">Vibrio azureus NBRC 104587</name>
    <dbReference type="NCBI Taxonomy" id="1219077"/>
    <lineage>
        <taxon>Bacteria</taxon>
        <taxon>Pseudomonadati</taxon>
        <taxon>Pseudomonadota</taxon>
        <taxon>Gammaproteobacteria</taxon>
        <taxon>Vibrionales</taxon>
        <taxon>Vibrionaceae</taxon>
        <taxon>Vibrio</taxon>
    </lineage>
</organism>
<dbReference type="Proteomes" id="UP000016567">
    <property type="component" value="Unassembled WGS sequence"/>
</dbReference>